<comment type="caution">
    <text evidence="9">The sequence shown here is derived from an EMBL/GenBank/DDBJ whole genome shotgun (WGS) entry which is preliminary data.</text>
</comment>
<keyword evidence="3 6" id="KW-0812">Transmembrane</keyword>
<keyword evidence="4 6" id="KW-1133">Transmembrane helix</keyword>
<feature type="transmembrane region" description="Helical" evidence="6">
    <location>
        <begin position="12"/>
        <end position="38"/>
    </location>
</feature>
<proteinExistence type="inferred from homology"/>
<dbReference type="CDD" id="cd16381">
    <property type="entry name" value="YitT_C_like_1"/>
    <property type="match status" value="1"/>
</dbReference>
<comment type="subcellular location">
    <subcellularLocation>
        <location evidence="1 6">Cell membrane</location>
        <topology evidence="1 6">Multi-pass membrane protein</topology>
    </subcellularLocation>
</comment>
<gene>
    <name evidence="9" type="ORF">FTO68_00220</name>
</gene>
<dbReference type="GO" id="GO:0005886">
    <property type="term" value="C:plasma membrane"/>
    <property type="evidence" value="ECO:0007669"/>
    <property type="project" value="UniProtKB-SubCell"/>
</dbReference>
<evidence type="ECO:0000313" key="9">
    <source>
        <dbReference type="EMBL" id="MCQ1537435.1"/>
    </source>
</evidence>
<evidence type="ECO:0000256" key="1">
    <source>
        <dbReference type="ARBA" id="ARBA00004651"/>
    </source>
</evidence>
<evidence type="ECO:0000313" key="10">
    <source>
        <dbReference type="Proteomes" id="UP001524383"/>
    </source>
</evidence>
<evidence type="ECO:0000259" key="8">
    <source>
        <dbReference type="Pfam" id="PF18955"/>
    </source>
</evidence>
<keyword evidence="10" id="KW-1185">Reference proteome</keyword>
<dbReference type="EMBL" id="VOTZ01000001">
    <property type="protein sequence ID" value="MCQ1537435.1"/>
    <property type="molecule type" value="Genomic_DNA"/>
</dbReference>
<dbReference type="Pfam" id="PF18955">
    <property type="entry name" value="DUF5698"/>
    <property type="match status" value="1"/>
</dbReference>
<dbReference type="HAMAP" id="MF_01515">
    <property type="entry name" value="UPF0316"/>
    <property type="match status" value="1"/>
</dbReference>
<dbReference type="InterPro" id="IPR022930">
    <property type="entry name" value="UPF0316"/>
</dbReference>
<evidence type="ECO:0000259" key="7">
    <source>
        <dbReference type="Pfam" id="PF10035"/>
    </source>
</evidence>
<dbReference type="InterPro" id="IPR019264">
    <property type="entry name" value="DUF2179"/>
</dbReference>
<dbReference type="Gene3D" id="3.30.70.120">
    <property type="match status" value="1"/>
</dbReference>
<dbReference type="PANTHER" id="PTHR40060:SF1">
    <property type="entry name" value="UPF0316 PROTEIN YEBE"/>
    <property type="match status" value="1"/>
</dbReference>
<name>A0ABD4TJA7_9EURY</name>
<evidence type="ECO:0000256" key="5">
    <source>
        <dbReference type="ARBA" id="ARBA00023136"/>
    </source>
</evidence>
<evidence type="ECO:0000256" key="4">
    <source>
        <dbReference type="ARBA" id="ARBA00022989"/>
    </source>
</evidence>
<evidence type="ECO:0000256" key="2">
    <source>
        <dbReference type="ARBA" id="ARBA00022475"/>
    </source>
</evidence>
<feature type="transmembrane region" description="Helical" evidence="6">
    <location>
        <begin position="75"/>
        <end position="92"/>
    </location>
</feature>
<feature type="domain" description="DUF5698" evidence="8">
    <location>
        <begin position="33"/>
        <end position="90"/>
    </location>
</feature>
<keyword evidence="5 6" id="KW-0472">Membrane</keyword>
<dbReference type="Pfam" id="PF10035">
    <property type="entry name" value="DUF2179"/>
    <property type="match status" value="1"/>
</dbReference>
<dbReference type="Proteomes" id="UP001524383">
    <property type="component" value="Unassembled WGS sequence"/>
</dbReference>
<dbReference type="AlphaFoldDB" id="A0ABD4TJA7"/>
<reference evidence="9 10" key="1">
    <citation type="submission" date="2019-08" db="EMBL/GenBank/DDBJ databases">
        <authorList>
            <person name="Chen S.-C."/>
            <person name="Lai M.-C."/>
            <person name="You Y.-T."/>
        </authorList>
    </citation>
    <scope>NUCLEOTIDE SEQUENCE [LARGE SCALE GENOMIC DNA]</scope>
    <source>
        <strain evidence="9 10">P2F9704a</strain>
    </source>
</reference>
<dbReference type="PANTHER" id="PTHR40060">
    <property type="entry name" value="UPF0316 PROTEIN YEBE"/>
    <property type="match status" value="1"/>
</dbReference>
<dbReference type="NCBIfam" id="NF003191">
    <property type="entry name" value="PRK04164.1-2"/>
    <property type="match status" value="1"/>
</dbReference>
<evidence type="ECO:0000256" key="3">
    <source>
        <dbReference type="ARBA" id="ARBA00022692"/>
    </source>
</evidence>
<dbReference type="InterPro" id="IPR044035">
    <property type="entry name" value="DUF5698"/>
</dbReference>
<accession>A0ABD4TJA7</accession>
<feature type="domain" description="DUF2179" evidence="7">
    <location>
        <begin position="123"/>
        <end position="174"/>
    </location>
</feature>
<comment type="similarity">
    <text evidence="6">Belongs to the UPF0316 family.</text>
</comment>
<evidence type="ECO:0000256" key="6">
    <source>
        <dbReference type="HAMAP-Rule" id="MF_01515"/>
    </source>
</evidence>
<protein>
    <recommendedName>
        <fullName evidence="6">UPF0316 protein FTO68_00220</fullName>
    </recommendedName>
</protein>
<organism evidence="9 10">
    <name type="scientific">Methanocalculus taiwanensis</name>
    <dbReference type="NCBI Taxonomy" id="106207"/>
    <lineage>
        <taxon>Archaea</taxon>
        <taxon>Methanobacteriati</taxon>
        <taxon>Methanobacteriota</taxon>
        <taxon>Stenosarchaea group</taxon>
        <taxon>Methanomicrobia</taxon>
        <taxon>Methanomicrobiales</taxon>
        <taxon>Methanocalculaceae</taxon>
        <taxon>Methanocalculus</taxon>
    </lineage>
</organism>
<feature type="transmembrane region" description="Helical" evidence="6">
    <location>
        <begin position="45"/>
        <end position="63"/>
    </location>
</feature>
<keyword evidence="2 6" id="KW-1003">Cell membrane</keyword>
<sequence>MEIIGIPVADLYTWVIIPLFIIVARIVDVSMGTLRIIFVARGYRYLAPTLGFFEVIVWLLAIGEIMKNLNNPACYIAYGLGFALGNFLGILIEDHLSIGQVIVRVITNRDATQLVETLKQKNFGITSINAEGATGEVKLIFCVINRSRMTEIIELIKHFNPNAFYSVEDVRSVKEGIFPTEKPGFLSSHLNAMKVRRKQK</sequence>
<dbReference type="InterPro" id="IPR015867">
    <property type="entry name" value="N-reg_PII/ATP_PRibTrfase_C"/>
</dbReference>
<dbReference type="RefSeq" id="WP_255331337.1">
    <property type="nucleotide sequence ID" value="NZ_VOTZ01000001.1"/>
</dbReference>